<evidence type="ECO:0000259" key="1">
    <source>
        <dbReference type="PROSITE" id="PS51819"/>
    </source>
</evidence>
<accession>A0A413VTH7</accession>
<dbReference type="InterPro" id="IPR004360">
    <property type="entry name" value="Glyas_Fos-R_dOase_dom"/>
</dbReference>
<dbReference type="InterPro" id="IPR037523">
    <property type="entry name" value="VOC_core"/>
</dbReference>
<dbReference type="CDD" id="cd07247">
    <property type="entry name" value="SgaA_N_like"/>
    <property type="match status" value="1"/>
</dbReference>
<dbReference type="RefSeq" id="WP_122200997.1">
    <property type="nucleotide sequence ID" value="NZ_CABJFV010000003.1"/>
</dbReference>
<proteinExistence type="predicted"/>
<feature type="domain" description="VOC" evidence="1">
    <location>
        <begin position="4"/>
        <end position="122"/>
    </location>
</feature>
<dbReference type="EMBL" id="QSGO01000003">
    <property type="protein sequence ID" value="RHB36925.1"/>
    <property type="molecule type" value="Genomic_DNA"/>
</dbReference>
<comment type="caution">
    <text evidence="2">The sequence shown here is derived from an EMBL/GenBank/DDBJ whole genome shotgun (WGS) entry which is preliminary data.</text>
</comment>
<evidence type="ECO:0000313" key="3">
    <source>
        <dbReference type="Proteomes" id="UP000284379"/>
    </source>
</evidence>
<dbReference type="AlphaFoldDB" id="A0A413VTH7"/>
<dbReference type="Pfam" id="PF00903">
    <property type="entry name" value="Glyoxalase"/>
    <property type="match status" value="1"/>
</dbReference>
<dbReference type="Gene3D" id="3.10.180.10">
    <property type="entry name" value="2,3-Dihydroxybiphenyl 1,2-Dioxygenase, domain 1"/>
    <property type="match status" value="1"/>
</dbReference>
<evidence type="ECO:0000313" key="2">
    <source>
        <dbReference type="EMBL" id="RHB36925.1"/>
    </source>
</evidence>
<reference evidence="2 3" key="1">
    <citation type="submission" date="2018-08" db="EMBL/GenBank/DDBJ databases">
        <title>A genome reference for cultivated species of the human gut microbiota.</title>
        <authorList>
            <person name="Zou Y."/>
            <person name="Xue W."/>
            <person name="Luo G."/>
        </authorList>
    </citation>
    <scope>NUCLEOTIDE SEQUENCE [LARGE SCALE GENOMIC DNA]</scope>
    <source>
        <strain evidence="2 3">AM40-30BH</strain>
    </source>
</reference>
<dbReference type="PANTHER" id="PTHR33993">
    <property type="entry name" value="GLYOXALASE-RELATED"/>
    <property type="match status" value="1"/>
</dbReference>
<dbReference type="InterPro" id="IPR052164">
    <property type="entry name" value="Anthracycline_SecMetBiosynth"/>
</dbReference>
<dbReference type="PANTHER" id="PTHR33993:SF2">
    <property type="entry name" value="VOC DOMAIN-CONTAINING PROTEIN"/>
    <property type="match status" value="1"/>
</dbReference>
<dbReference type="InterPro" id="IPR029068">
    <property type="entry name" value="Glyas_Bleomycin-R_OHBP_Dase"/>
</dbReference>
<gene>
    <name evidence="2" type="ORF">DW888_05020</name>
</gene>
<dbReference type="Proteomes" id="UP000284379">
    <property type="component" value="Unassembled WGS sequence"/>
</dbReference>
<sequence length="123" mass="13625">MSKLISFFEIPASDFNRAVKFYETIFGIKMPVTECETEKMAFFVEGGEEQSVGAISYAEGFNPSEHGVLIHFNCENIELMTTAITRNGGKIIIPKTKIEAEGRGWFAVFADSEGNRIGLYAGK</sequence>
<name>A0A413VTH7_9BACE</name>
<dbReference type="SUPFAM" id="SSF54593">
    <property type="entry name" value="Glyoxalase/Bleomycin resistance protein/Dihydroxybiphenyl dioxygenase"/>
    <property type="match status" value="1"/>
</dbReference>
<organism evidence="2 3">
    <name type="scientific">Bacteroides nordii</name>
    <dbReference type="NCBI Taxonomy" id="291645"/>
    <lineage>
        <taxon>Bacteria</taxon>
        <taxon>Pseudomonadati</taxon>
        <taxon>Bacteroidota</taxon>
        <taxon>Bacteroidia</taxon>
        <taxon>Bacteroidales</taxon>
        <taxon>Bacteroidaceae</taxon>
        <taxon>Bacteroides</taxon>
    </lineage>
</organism>
<protein>
    <submittedName>
        <fullName evidence="2">VOC family protein</fullName>
    </submittedName>
</protein>
<dbReference type="PROSITE" id="PS51819">
    <property type="entry name" value="VOC"/>
    <property type="match status" value="1"/>
</dbReference>